<dbReference type="PANTHER" id="PTHR13326:SF21">
    <property type="entry name" value="PSEUDOURIDYLATE SYNTHASE PUS7L"/>
    <property type="match status" value="1"/>
</dbReference>
<dbReference type="PANTHER" id="PTHR13326">
    <property type="entry name" value="TRNA PSEUDOURIDINE SYNTHASE D"/>
    <property type="match status" value="1"/>
</dbReference>
<dbReference type="InterPro" id="IPR011760">
    <property type="entry name" value="PsdUridine_synth_TruD_insert"/>
</dbReference>
<feature type="region of interest" description="Disordered" evidence="3">
    <location>
        <begin position="650"/>
        <end position="669"/>
    </location>
</feature>
<evidence type="ECO:0000256" key="1">
    <source>
        <dbReference type="ARBA" id="ARBA00007953"/>
    </source>
</evidence>
<evidence type="ECO:0000313" key="5">
    <source>
        <dbReference type="EMBL" id="KAL5111923.1"/>
    </source>
</evidence>
<sequence>MVVAQVAGGVSCGGNTSRRVRIQITVTAVRERSVAGGTGCWIVELCNTEQTSGTMAWRSIQVHQRCSPNFRNHVLPSMTGDQGRSSSPLSKRQKLDESFDSSRNILSEADVGISEFMHTKNAGFQGTMKGRWEDFLVREVDLSGKICRLSSLVPKDASNGASAAADPSSSYIIPIEIDEILKEIDRETMFEASFPASDDKNEREMFHKAIRLNYPSLVSKTIEMDNNRYILVTRGSLVKGKKAWERASNSLDPPKQTPFCHFVLYKEGKDTMQALHIVGRLLNISARRLSTLNPRLNGIKLGNFFYSADSIKLGELYGNRFSIVIRDVVAEDGVLHKAIQDWQKHGFINYFGLQRFGHCAEARTYDIGREIIRCNWEKAIDLILTPTSSDLPIVRQLKERYLKTQDAKACGDDMPQCLEKTLLLGIARYGKTISALQTLPRNLRQLYAHSYQSLVWNKVASRRIQELGVGEGDRALVGDLYFADCPSISKGLRSVDSSSEMCYDESFDQSSVAVPVSEAAGAVSDVGGGAGMAVGETEFEAPKAPVTPAAPSRVTECGERPPIYQVVLPLPGYDVVFPDNNSGKWYTEILHEDSLKVDDFNHKIKDFALPGSYRHLVVKPEDVHYEIREYTDSQKPLVQSDYARMTANEPAFAESGDSSPSKQEAAGDVDNNEKCRALVLEFTLPKAAYATMAIRELMKDVTVVQ</sequence>
<evidence type="ECO:0000259" key="4">
    <source>
        <dbReference type="PROSITE" id="PS50984"/>
    </source>
</evidence>
<comment type="caution">
    <text evidence="5">The sequence shown here is derived from an EMBL/GenBank/DDBJ whole genome shotgun (WGS) entry which is preliminary data.</text>
</comment>
<dbReference type="Gene3D" id="3.30.2350.20">
    <property type="entry name" value="TruD, catalytic domain"/>
    <property type="match status" value="3"/>
</dbReference>
<evidence type="ECO:0000256" key="3">
    <source>
        <dbReference type="SAM" id="MobiDB-lite"/>
    </source>
</evidence>
<dbReference type="CDD" id="cd02576">
    <property type="entry name" value="PseudoU_synth_ScPUS7"/>
    <property type="match status" value="1"/>
</dbReference>
<comment type="similarity">
    <text evidence="1">Belongs to the pseudouridine synthase TruD family.</text>
</comment>
<accession>A0ABR4QS59</accession>
<gene>
    <name evidence="5" type="ORF">TcWFU_004225</name>
</gene>
<keyword evidence="6" id="KW-1185">Reference proteome</keyword>
<dbReference type="InterPro" id="IPR042214">
    <property type="entry name" value="TruD_catalytic"/>
</dbReference>
<organism evidence="5 6">
    <name type="scientific">Taenia crassiceps</name>
    <dbReference type="NCBI Taxonomy" id="6207"/>
    <lineage>
        <taxon>Eukaryota</taxon>
        <taxon>Metazoa</taxon>
        <taxon>Spiralia</taxon>
        <taxon>Lophotrochozoa</taxon>
        <taxon>Platyhelminthes</taxon>
        <taxon>Cestoda</taxon>
        <taxon>Eucestoda</taxon>
        <taxon>Cyclophyllidea</taxon>
        <taxon>Taeniidae</taxon>
        <taxon>Taenia</taxon>
    </lineage>
</organism>
<dbReference type="Pfam" id="PF01142">
    <property type="entry name" value="TruD"/>
    <property type="match status" value="2"/>
</dbReference>
<dbReference type="EMBL" id="JAKROA010000001">
    <property type="protein sequence ID" value="KAL5111923.1"/>
    <property type="molecule type" value="Genomic_DNA"/>
</dbReference>
<dbReference type="PIRSF" id="PIRSF037016">
    <property type="entry name" value="Pseudouridin_synth_euk_prd"/>
    <property type="match status" value="1"/>
</dbReference>
<feature type="compositionally biased region" description="Polar residues" evidence="3">
    <location>
        <begin position="79"/>
        <end position="90"/>
    </location>
</feature>
<name>A0ABR4QS59_9CEST</name>
<feature type="domain" description="TRUD" evidence="4">
    <location>
        <begin position="346"/>
        <end position="619"/>
    </location>
</feature>
<evidence type="ECO:0000313" key="6">
    <source>
        <dbReference type="Proteomes" id="UP001651158"/>
    </source>
</evidence>
<dbReference type="InterPro" id="IPR020103">
    <property type="entry name" value="PsdUridine_synth_cat_dom_sf"/>
</dbReference>
<proteinExistence type="inferred from homology"/>
<dbReference type="PROSITE" id="PS50984">
    <property type="entry name" value="TRUD"/>
    <property type="match status" value="1"/>
</dbReference>
<dbReference type="Proteomes" id="UP001651158">
    <property type="component" value="Unassembled WGS sequence"/>
</dbReference>
<evidence type="ECO:0000256" key="2">
    <source>
        <dbReference type="ARBA" id="ARBA00023235"/>
    </source>
</evidence>
<protein>
    <recommendedName>
        <fullName evidence="4">TRUD domain-containing protein</fullName>
    </recommendedName>
</protein>
<reference evidence="5 6" key="1">
    <citation type="journal article" date="2022" name="Front. Cell. Infect. Microbiol.">
        <title>The Genomes of Two Strains of Taenia crassiceps the Animal Model for the Study of Human Cysticercosis.</title>
        <authorList>
            <person name="Bobes R.J."/>
            <person name="Estrada K."/>
            <person name="Rios-Valencia D.G."/>
            <person name="Calderon-Gallegos A."/>
            <person name="de la Torre P."/>
            <person name="Carrero J.C."/>
            <person name="Sanchez-Flores A."/>
            <person name="Laclette J.P."/>
        </authorList>
    </citation>
    <scope>NUCLEOTIDE SEQUENCE [LARGE SCALE GENOMIC DNA]</scope>
    <source>
        <strain evidence="5">WFUcys</strain>
    </source>
</reference>
<dbReference type="InterPro" id="IPR001656">
    <property type="entry name" value="PsdUridine_synth_TruD"/>
</dbReference>
<feature type="region of interest" description="Disordered" evidence="3">
    <location>
        <begin position="73"/>
        <end position="98"/>
    </location>
</feature>
<keyword evidence="2" id="KW-0413">Isomerase</keyword>
<dbReference type="SUPFAM" id="SSF55120">
    <property type="entry name" value="Pseudouridine synthase"/>
    <property type="match status" value="1"/>
</dbReference>